<evidence type="ECO:0000259" key="1">
    <source>
        <dbReference type="Pfam" id="PF01575"/>
    </source>
</evidence>
<dbReference type="PANTHER" id="PTHR43664:SF1">
    <property type="entry name" value="BETA-METHYLMALYL-COA DEHYDRATASE"/>
    <property type="match status" value="1"/>
</dbReference>
<protein>
    <submittedName>
        <fullName evidence="2">MaoC domain protein dehydratase</fullName>
    </submittedName>
</protein>
<dbReference type="InterPro" id="IPR002539">
    <property type="entry name" value="MaoC-like_dom"/>
</dbReference>
<dbReference type="PANTHER" id="PTHR43664">
    <property type="entry name" value="MONOAMINE OXIDASE-RELATED"/>
    <property type="match status" value="1"/>
</dbReference>
<keyword evidence="3" id="KW-1185">Reference proteome</keyword>
<dbReference type="HOGENOM" id="CLU_094876_0_0_9"/>
<dbReference type="InterPro" id="IPR029069">
    <property type="entry name" value="HotDog_dom_sf"/>
</dbReference>
<reference evidence="2 3" key="1">
    <citation type="journal article" date="2011" name="Stand. Genomic Sci.">
        <title>Complete genome sequence of the thermophilic, hydrogen-oxidizing Bacillus tusciae type strain (T2) and reclassification in the new genus, Kyrpidia gen. nov. as Kyrpidia tusciae comb. nov. and emendation of the family Alicyclobacillaceae da Costa and Rainey, 2010.</title>
        <authorList>
            <person name="Klenk H.P."/>
            <person name="Lapidus A."/>
            <person name="Chertkov O."/>
            <person name="Copeland A."/>
            <person name="Del Rio T.G."/>
            <person name="Nolan M."/>
            <person name="Lucas S."/>
            <person name="Chen F."/>
            <person name="Tice H."/>
            <person name="Cheng J.F."/>
            <person name="Han C."/>
            <person name="Bruce D."/>
            <person name="Goodwin L."/>
            <person name="Pitluck S."/>
            <person name="Pati A."/>
            <person name="Ivanova N."/>
            <person name="Mavromatis K."/>
            <person name="Daum C."/>
            <person name="Chen A."/>
            <person name="Palaniappan K."/>
            <person name="Chang Y.J."/>
            <person name="Land M."/>
            <person name="Hauser L."/>
            <person name="Jeffries C.D."/>
            <person name="Detter J.C."/>
            <person name="Rohde M."/>
            <person name="Abt B."/>
            <person name="Pukall R."/>
            <person name="Goker M."/>
            <person name="Bristow J."/>
            <person name="Markowitz V."/>
            <person name="Hugenholtz P."/>
            <person name="Eisen J.A."/>
        </authorList>
    </citation>
    <scope>NUCLEOTIDE SEQUENCE [LARGE SCALE GENOMIC DNA]</scope>
    <source>
        <strain evidence="2 3">DSM 2912</strain>
    </source>
</reference>
<dbReference type="Proteomes" id="UP000002368">
    <property type="component" value="Chromosome"/>
</dbReference>
<dbReference type="CDD" id="cd03446">
    <property type="entry name" value="MaoC_like"/>
    <property type="match status" value="1"/>
</dbReference>
<dbReference type="InterPro" id="IPR052342">
    <property type="entry name" value="MCH/BMMD"/>
</dbReference>
<dbReference type="EMBL" id="CP002017">
    <property type="protein sequence ID" value="ADG05991.1"/>
    <property type="molecule type" value="Genomic_DNA"/>
</dbReference>
<dbReference type="OrthoDB" id="9801625at2"/>
<evidence type="ECO:0000313" key="3">
    <source>
        <dbReference type="Proteomes" id="UP000002368"/>
    </source>
</evidence>
<accession>D5WXT2</accession>
<dbReference type="STRING" id="562970.Btus_1264"/>
<dbReference type="Gene3D" id="3.10.129.10">
    <property type="entry name" value="Hotdog Thioesterase"/>
    <property type="match status" value="1"/>
</dbReference>
<dbReference type="AlphaFoldDB" id="D5WXT2"/>
<sequence>MGLYFEDFNEGMEVVSPGRTVTEADITNFAGLSGDYNEIHTNEEFAAQTRFGRRLAHGLLGLSMLTGLMQRTGIMEGTVIALLGINNWRFVKPVFIGDTIHARMIVTGKRETSNPAQGIVFRKFELINQRGEIVQEGEMPVMVRRKGSARAAKEDV</sequence>
<dbReference type="RefSeq" id="WP_013075281.1">
    <property type="nucleotide sequence ID" value="NC_014098.1"/>
</dbReference>
<feature type="domain" description="MaoC-like" evidence="1">
    <location>
        <begin position="12"/>
        <end position="115"/>
    </location>
</feature>
<dbReference type="Pfam" id="PF01575">
    <property type="entry name" value="MaoC_dehydratas"/>
    <property type="match status" value="1"/>
</dbReference>
<organism evidence="2 3">
    <name type="scientific">Kyrpidia tusciae (strain DSM 2912 / NBRC 15312 / T2)</name>
    <name type="common">Bacillus tusciae</name>
    <dbReference type="NCBI Taxonomy" id="562970"/>
    <lineage>
        <taxon>Bacteria</taxon>
        <taxon>Bacillati</taxon>
        <taxon>Bacillota</taxon>
        <taxon>Bacilli</taxon>
        <taxon>Bacillales</taxon>
        <taxon>Alicyclobacillaceae</taxon>
        <taxon>Kyrpidia</taxon>
    </lineage>
</organism>
<evidence type="ECO:0000313" key="2">
    <source>
        <dbReference type="EMBL" id="ADG05991.1"/>
    </source>
</evidence>
<dbReference type="KEGG" id="bts:Btus_1264"/>
<proteinExistence type="predicted"/>
<dbReference type="eggNOG" id="COG2030">
    <property type="taxonomic scope" value="Bacteria"/>
</dbReference>
<dbReference type="SUPFAM" id="SSF54637">
    <property type="entry name" value="Thioesterase/thiol ester dehydrase-isomerase"/>
    <property type="match status" value="1"/>
</dbReference>
<gene>
    <name evidence="2" type="ordered locus">Btus_1264</name>
</gene>
<name>D5WXT2_KYRT2</name>